<proteinExistence type="predicted"/>
<reference evidence="3" key="1">
    <citation type="submission" date="2021-08" db="EMBL/GenBank/DDBJ databases">
        <title>WGS assembly of Ceratopteris richardii.</title>
        <authorList>
            <person name="Marchant D.B."/>
            <person name="Chen G."/>
            <person name="Jenkins J."/>
            <person name="Shu S."/>
            <person name="Leebens-Mack J."/>
            <person name="Grimwood J."/>
            <person name="Schmutz J."/>
            <person name="Soltis P."/>
            <person name="Soltis D."/>
            <person name="Chen Z.-H."/>
        </authorList>
    </citation>
    <scope>NUCLEOTIDE SEQUENCE</scope>
    <source>
        <strain evidence="3">Whitten #5841</strain>
        <tissue evidence="3">Leaf</tissue>
    </source>
</reference>
<dbReference type="PANTHER" id="PTHR31551">
    <property type="entry name" value="PRE-MRNA-SPLICING FACTOR CWF18"/>
    <property type="match status" value="1"/>
</dbReference>
<dbReference type="OMA" id="KFDDPVA"/>
<dbReference type="GO" id="GO:0005684">
    <property type="term" value="C:U2-type spliceosomal complex"/>
    <property type="evidence" value="ECO:0007669"/>
    <property type="project" value="TreeGrafter"/>
</dbReference>
<evidence type="ECO:0000256" key="1">
    <source>
        <dbReference type="SAM" id="Coils"/>
    </source>
</evidence>
<keyword evidence="4" id="KW-1185">Reference proteome</keyword>
<feature type="compositionally biased region" description="Basic and acidic residues" evidence="2">
    <location>
        <begin position="45"/>
        <end position="56"/>
    </location>
</feature>
<evidence type="ECO:0000313" key="4">
    <source>
        <dbReference type="Proteomes" id="UP000825935"/>
    </source>
</evidence>
<feature type="region of interest" description="Disordered" evidence="2">
    <location>
        <begin position="23"/>
        <end position="56"/>
    </location>
</feature>
<evidence type="ECO:0000313" key="3">
    <source>
        <dbReference type="EMBL" id="KAH7307384.1"/>
    </source>
</evidence>
<dbReference type="Proteomes" id="UP000825935">
    <property type="component" value="Chromosome 22"/>
</dbReference>
<feature type="coiled-coil region" evidence="1">
    <location>
        <begin position="113"/>
        <end position="148"/>
    </location>
</feature>
<evidence type="ECO:0008006" key="5">
    <source>
        <dbReference type="Google" id="ProtNLM"/>
    </source>
</evidence>
<comment type="caution">
    <text evidence="3">The sequence shown here is derived from an EMBL/GenBank/DDBJ whole genome shotgun (WGS) entry which is preliminary data.</text>
</comment>
<name>A0A8T2S8R5_CERRI</name>
<dbReference type="InterPro" id="IPR013169">
    <property type="entry name" value="mRNA_splic_Cwf18-like"/>
</dbReference>
<evidence type="ECO:0000256" key="2">
    <source>
        <dbReference type="SAM" id="MobiDB-lite"/>
    </source>
</evidence>
<dbReference type="OrthoDB" id="10261348at2759"/>
<dbReference type="PANTHER" id="PTHR31551:SF1">
    <property type="entry name" value="COILED-COIL DOMAIN-CONTAINING PROTEIN 12"/>
    <property type="match status" value="1"/>
</dbReference>
<dbReference type="EMBL" id="CM035427">
    <property type="protein sequence ID" value="KAH7307384.1"/>
    <property type="molecule type" value="Genomic_DNA"/>
</dbReference>
<gene>
    <name evidence="3" type="ORF">KP509_22G056600</name>
</gene>
<protein>
    <recommendedName>
        <fullName evidence="5">Coiled-coil domain-containing protein 12</fullName>
    </recommendedName>
</protein>
<sequence>MAEGDLENAAAERRERLRALREAVELVGTTEDQQGQESQVEDEDKNQKEEEPAPEDVVRFRNYVPRDKQFQSNKISAPTIPKFEDPVATAPVVNGTEDPFLSIAPKKANWDLRRDVAKKLEKLERRTQRALIELLEEEEKRKQELSGEESIEGTD</sequence>
<dbReference type="GO" id="GO:0071014">
    <property type="term" value="C:post-mRNA release spliceosomal complex"/>
    <property type="evidence" value="ECO:0007669"/>
    <property type="project" value="TreeGrafter"/>
</dbReference>
<dbReference type="Pfam" id="PF08315">
    <property type="entry name" value="cwf18"/>
    <property type="match status" value="1"/>
</dbReference>
<accession>A0A8T2S8R5</accession>
<keyword evidence="1" id="KW-0175">Coiled coil</keyword>
<organism evidence="3 4">
    <name type="scientific">Ceratopteris richardii</name>
    <name type="common">Triangle waterfern</name>
    <dbReference type="NCBI Taxonomy" id="49495"/>
    <lineage>
        <taxon>Eukaryota</taxon>
        <taxon>Viridiplantae</taxon>
        <taxon>Streptophyta</taxon>
        <taxon>Embryophyta</taxon>
        <taxon>Tracheophyta</taxon>
        <taxon>Polypodiopsida</taxon>
        <taxon>Polypodiidae</taxon>
        <taxon>Polypodiales</taxon>
        <taxon>Pteridineae</taxon>
        <taxon>Pteridaceae</taxon>
        <taxon>Parkerioideae</taxon>
        <taxon>Ceratopteris</taxon>
    </lineage>
</organism>
<dbReference type="AlphaFoldDB" id="A0A8T2S8R5"/>